<reference evidence="3 4" key="1">
    <citation type="submission" date="2016-10" db="EMBL/GenBank/DDBJ databases">
        <authorList>
            <person name="Varghese N."/>
            <person name="Submissions S."/>
        </authorList>
    </citation>
    <scope>NUCLEOTIDE SEQUENCE [LARGE SCALE GENOMIC DNA]</scope>
    <source>
        <strain evidence="3 4">DSM 29073</strain>
    </source>
</reference>
<keyword evidence="1" id="KW-0862">Zinc</keyword>
<dbReference type="GO" id="GO:0008270">
    <property type="term" value="F:zinc ion binding"/>
    <property type="evidence" value="ECO:0007669"/>
    <property type="project" value="UniProtKB-KW"/>
</dbReference>
<dbReference type="PROSITE" id="PS51066">
    <property type="entry name" value="ZF_FPG_2"/>
    <property type="match status" value="1"/>
</dbReference>
<keyword evidence="1" id="KW-0479">Metal-binding</keyword>
<dbReference type="SUPFAM" id="SSF57716">
    <property type="entry name" value="Glucocorticoid receptor-like (DNA-binding domain)"/>
    <property type="match status" value="1"/>
</dbReference>
<keyword evidence="4" id="KW-1185">Reference proteome</keyword>
<evidence type="ECO:0000313" key="3">
    <source>
        <dbReference type="EMBL" id="SEG16263.1"/>
    </source>
</evidence>
<sequence length="103" mass="11691">MIELPEAYSKLFAGKRIDSTEGKGIFVDIKFDNKIFLSIFDGINMRYNESKTTIPKKYQMLGGYKSILSKNTYDLPCPLCGYGIVKEAYMGGSVYYCPECQKL</sequence>
<protein>
    <submittedName>
        <fullName evidence="3">Formamidopyrimidine-DNA glycosylase</fullName>
    </submittedName>
</protein>
<accession>A0A8G2BY99</accession>
<comment type="caution">
    <text evidence="3">The sequence shown here is derived from an EMBL/GenBank/DDBJ whole genome shotgun (WGS) entry which is preliminary data.</text>
</comment>
<dbReference type="GO" id="GO:0006284">
    <property type="term" value="P:base-excision repair"/>
    <property type="evidence" value="ECO:0007669"/>
    <property type="project" value="InterPro"/>
</dbReference>
<dbReference type="GO" id="GO:0003906">
    <property type="term" value="F:DNA-(apurinic or apyrimidinic site) endonuclease activity"/>
    <property type="evidence" value="ECO:0007669"/>
    <property type="project" value="InterPro"/>
</dbReference>
<gene>
    <name evidence="3" type="ORF">SAMN05444001_11771</name>
</gene>
<dbReference type="Gene3D" id="1.10.8.50">
    <property type="match status" value="1"/>
</dbReference>
<evidence type="ECO:0000259" key="2">
    <source>
        <dbReference type="PROSITE" id="PS51066"/>
    </source>
</evidence>
<proteinExistence type="predicted"/>
<name>A0A8G2BY99_9BACT</name>
<keyword evidence="1" id="KW-0863">Zinc-finger</keyword>
<dbReference type="InterPro" id="IPR000214">
    <property type="entry name" value="Znf_DNA_glyclase/AP_lyase"/>
</dbReference>
<dbReference type="AlphaFoldDB" id="A0A8G2BY99"/>
<dbReference type="GO" id="GO:0016799">
    <property type="term" value="F:hydrolase activity, hydrolyzing N-glycosyl compounds"/>
    <property type="evidence" value="ECO:0007669"/>
    <property type="project" value="InterPro"/>
</dbReference>
<dbReference type="Proteomes" id="UP000236725">
    <property type="component" value="Unassembled WGS sequence"/>
</dbReference>
<dbReference type="EMBL" id="FNVS01000017">
    <property type="protein sequence ID" value="SEG16263.1"/>
    <property type="molecule type" value="Genomic_DNA"/>
</dbReference>
<feature type="domain" description="FPG-type" evidence="2">
    <location>
        <begin position="71"/>
        <end position="102"/>
    </location>
</feature>
<evidence type="ECO:0000313" key="4">
    <source>
        <dbReference type="Proteomes" id="UP000236725"/>
    </source>
</evidence>
<evidence type="ECO:0000256" key="1">
    <source>
        <dbReference type="PROSITE-ProRule" id="PRU00391"/>
    </source>
</evidence>
<organism evidence="3 4">
    <name type="scientific">Parabacteroides chinchillae</name>
    <dbReference type="NCBI Taxonomy" id="871327"/>
    <lineage>
        <taxon>Bacteria</taxon>
        <taxon>Pseudomonadati</taxon>
        <taxon>Bacteroidota</taxon>
        <taxon>Bacteroidia</taxon>
        <taxon>Bacteroidales</taxon>
        <taxon>Tannerellaceae</taxon>
        <taxon>Parabacteroides</taxon>
    </lineage>
</organism>